<gene>
    <name evidence="1" type="ORF">CCUS01_02021</name>
</gene>
<evidence type="ECO:0008006" key="3">
    <source>
        <dbReference type="Google" id="ProtNLM"/>
    </source>
</evidence>
<proteinExistence type="predicted"/>
<organism evidence="1 2">
    <name type="scientific">Colletotrichum cuscutae</name>
    <dbReference type="NCBI Taxonomy" id="1209917"/>
    <lineage>
        <taxon>Eukaryota</taxon>
        <taxon>Fungi</taxon>
        <taxon>Dikarya</taxon>
        <taxon>Ascomycota</taxon>
        <taxon>Pezizomycotina</taxon>
        <taxon>Sordariomycetes</taxon>
        <taxon>Hypocreomycetidae</taxon>
        <taxon>Glomerellales</taxon>
        <taxon>Glomerellaceae</taxon>
        <taxon>Colletotrichum</taxon>
        <taxon>Colletotrichum acutatum species complex</taxon>
    </lineage>
</organism>
<evidence type="ECO:0000313" key="1">
    <source>
        <dbReference type="EMBL" id="KAK1453004.1"/>
    </source>
</evidence>
<dbReference type="EMBL" id="MPDP01000293">
    <property type="protein sequence ID" value="KAK1453004.1"/>
    <property type="molecule type" value="Genomic_DNA"/>
</dbReference>
<keyword evidence="2" id="KW-1185">Reference proteome</keyword>
<evidence type="ECO:0000313" key="2">
    <source>
        <dbReference type="Proteomes" id="UP001239213"/>
    </source>
</evidence>
<dbReference type="AlphaFoldDB" id="A0AAI9U9S0"/>
<comment type="caution">
    <text evidence="1">The sequence shown here is derived from an EMBL/GenBank/DDBJ whole genome shotgun (WGS) entry which is preliminary data.</text>
</comment>
<reference evidence="1" key="1">
    <citation type="submission" date="2016-11" db="EMBL/GenBank/DDBJ databases">
        <title>The genome sequence of Colletotrichum cuscutae.</title>
        <authorList>
            <person name="Baroncelli R."/>
        </authorList>
    </citation>
    <scope>NUCLEOTIDE SEQUENCE</scope>
    <source>
        <strain evidence="1">IMI 304802</strain>
    </source>
</reference>
<protein>
    <recommendedName>
        <fullName evidence="3">Ankyrin repeat protein</fullName>
    </recommendedName>
</protein>
<dbReference type="Proteomes" id="UP001239213">
    <property type="component" value="Unassembled WGS sequence"/>
</dbReference>
<accession>A0AAI9U9S0</accession>
<name>A0AAI9U9S0_9PEZI</name>
<sequence>MAIINNDPDEVDRILRRFPDSIAELDLYKRSPLHLASTRPEILGRLLELADFSILKQRDGTGANALDMAMALSSRHCVNGREYVRCRECSCYLCAKYLLNATYNLIRTLPLQEWDIYPPVLSQLLEDSSELARRHYIFHLGKIRSLLRPVHALTNKNLSTKQEDGKKRTASDKQGSYLRSQGQLQICDEADGAAGSLSDWIFQQIRSVNLAQLFYRHGFMISI</sequence>